<dbReference type="Proteomes" id="UP001497680">
    <property type="component" value="Unassembled WGS sequence"/>
</dbReference>
<sequence>MAVKAIVTSCINCISQRKWDQLPTFFAANANWWINGNPARMPMAGDGAVSDRLPMLPGLLGRFDTYSFDIKHIVAEGDRAVVEATATGHGPLDLVYVNNIMMSFELDRNGKITTLREYPDFNELNWVLRWFNEHETTTSTRL</sequence>
<reference evidence="1 2" key="1">
    <citation type="journal article" date="2022" name="New Phytol.">
        <title>Ecological generalism drives hyperdiversity of secondary metabolite gene clusters in xylarialean endophytes.</title>
        <authorList>
            <person name="Franco M.E.E."/>
            <person name="Wisecaver J.H."/>
            <person name="Arnold A.E."/>
            <person name="Ju Y.M."/>
            <person name="Slot J.C."/>
            <person name="Ahrendt S."/>
            <person name="Moore L.P."/>
            <person name="Eastman K.E."/>
            <person name="Scott K."/>
            <person name="Konkel Z."/>
            <person name="Mondo S.J."/>
            <person name="Kuo A."/>
            <person name="Hayes R.D."/>
            <person name="Haridas S."/>
            <person name="Andreopoulos B."/>
            <person name="Riley R."/>
            <person name="LaButti K."/>
            <person name="Pangilinan J."/>
            <person name="Lipzen A."/>
            <person name="Amirebrahimi M."/>
            <person name="Yan J."/>
            <person name="Adam C."/>
            <person name="Keymanesh K."/>
            <person name="Ng V."/>
            <person name="Louie K."/>
            <person name="Northen T."/>
            <person name="Drula E."/>
            <person name="Henrissat B."/>
            <person name="Hsieh H.M."/>
            <person name="Youens-Clark K."/>
            <person name="Lutzoni F."/>
            <person name="Miadlikowska J."/>
            <person name="Eastwood D.C."/>
            <person name="Hamelin R.C."/>
            <person name="Grigoriev I.V."/>
            <person name="U'Ren J.M."/>
        </authorList>
    </citation>
    <scope>NUCLEOTIDE SEQUENCE [LARGE SCALE GENOMIC DNA]</scope>
    <source>
        <strain evidence="1 2">ER1909</strain>
    </source>
</reference>
<accession>A0ACC0CL07</accession>
<dbReference type="EMBL" id="MU394406">
    <property type="protein sequence ID" value="KAI6081137.1"/>
    <property type="molecule type" value="Genomic_DNA"/>
</dbReference>
<gene>
    <name evidence="1" type="ORF">F4821DRAFT_249976</name>
</gene>
<evidence type="ECO:0000313" key="2">
    <source>
        <dbReference type="Proteomes" id="UP001497680"/>
    </source>
</evidence>
<organism evidence="1 2">
    <name type="scientific">Hypoxylon rubiginosum</name>
    <dbReference type="NCBI Taxonomy" id="110542"/>
    <lineage>
        <taxon>Eukaryota</taxon>
        <taxon>Fungi</taxon>
        <taxon>Dikarya</taxon>
        <taxon>Ascomycota</taxon>
        <taxon>Pezizomycotina</taxon>
        <taxon>Sordariomycetes</taxon>
        <taxon>Xylariomycetidae</taxon>
        <taxon>Xylariales</taxon>
        <taxon>Hypoxylaceae</taxon>
        <taxon>Hypoxylon</taxon>
    </lineage>
</organism>
<proteinExistence type="predicted"/>
<keyword evidence="2" id="KW-1185">Reference proteome</keyword>
<name>A0ACC0CL07_9PEZI</name>
<evidence type="ECO:0000313" key="1">
    <source>
        <dbReference type="EMBL" id="KAI6081137.1"/>
    </source>
</evidence>
<protein>
    <submittedName>
        <fullName evidence="1">Uncharacterized protein</fullName>
    </submittedName>
</protein>
<comment type="caution">
    <text evidence="1">The sequence shown here is derived from an EMBL/GenBank/DDBJ whole genome shotgun (WGS) entry which is preliminary data.</text>
</comment>